<feature type="non-terminal residue" evidence="1">
    <location>
        <position position="1"/>
    </location>
</feature>
<sequence>REGPIGPDLIDTALGLRIDPFRPAGHGIH</sequence>
<protein>
    <submittedName>
        <fullName evidence="1">Uncharacterized protein</fullName>
    </submittedName>
</protein>
<proteinExistence type="predicted"/>
<dbReference type="AlphaFoldDB" id="A0A382W790"/>
<gene>
    <name evidence="1" type="ORF">METZ01_LOCUS406825</name>
</gene>
<evidence type="ECO:0000313" key="1">
    <source>
        <dbReference type="EMBL" id="SVD53971.1"/>
    </source>
</evidence>
<dbReference type="EMBL" id="UINC01157143">
    <property type="protein sequence ID" value="SVD53971.1"/>
    <property type="molecule type" value="Genomic_DNA"/>
</dbReference>
<organism evidence="1">
    <name type="scientific">marine metagenome</name>
    <dbReference type="NCBI Taxonomy" id="408172"/>
    <lineage>
        <taxon>unclassified sequences</taxon>
        <taxon>metagenomes</taxon>
        <taxon>ecological metagenomes</taxon>
    </lineage>
</organism>
<accession>A0A382W790</accession>
<name>A0A382W790_9ZZZZ</name>
<reference evidence="1" key="1">
    <citation type="submission" date="2018-05" db="EMBL/GenBank/DDBJ databases">
        <authorList>
            <person name="Lanie J.A."/>
            <person name="Ng W.-L."/>
            <person name="Kazmierczak K.M."/>
            <person name="Andrzejewski T.M."/>
            <person name="Davidsen T.M."/>
            <person name="Wayne K.J."/>
            <person name="Tettelin H."/>
            <person name="Glass J.I."/>
            <person name="Rusch D."/>
            <person name="Podicherti R."/>
            <person name="Tsui H.-C.T."/>
            <person name="Winkler M.E."/>
        </authorList>
    </citation>
    <scope>NUCLEOTIDE SEQUENCE</scope>
</reference>